<protein>
    <submittedName>
        <fullName evidence="2">Uncharacterized protein</fullName>
    </submittedName>
</protein>
<feature type="transmembrane region" description="Helical" evidence="1">
    <location>
        <begin position="44"/>
        <end position="63"/>
    </location>
</feature>
<accession>A0AAN7ILQ0</accession>
<dbReference type="EMBL" id="JAXUIC010000008">
    <property type="protein sequence ID" value="KAK4577956.1"/>
    <property type="molecule type" value="Genomic_DNA"/>
</dbReference>
<dbReference type="Pfam" id="PF04450">
    <property type="entry name" value="BSP"/>
    <property type="match status" value="1"/>
</dbReference>
<keyword evidence="1" id="KW-0812">Transmembrane</keyword>
<proteinExistence type="predicted"/>
<dbReference type="PANTHER" id="PTHR33321">
    <property type="match status" value="1"/>
</dbReference>
<keyword evidence="1" id="KW-1133">Transmembrane helix</keyword>
<reference evidence="2 3" key="1">
    <citation type="journal article" date="2023" name="G3 (Bethesda)">
        <title>A haplotype-resolved chromosome-scale genome for Quercus rubra L. provides insights into the genetics of adaptive traits for red oak species.</title>
        <authorList>
            <person name="Kapoor B."/>
            <person name="Jenkins J."/>
            <person name="Schmutz J."/>
            <person name="Zhebentyayeva T."/>
            <person name="Kuelheim C."/>
            <person name="Coggeshall M."/>
            <person name="Heim C."/>
            <person name="Lasky J.R."/>
            <person name="Leites L."/>
            <person name="Islam-Faridi N."/>
            <person name="Romero-Severson J."/>
            <person name="DeLeo V.L."/>
            <person name="Lucas S.M."/>
            <person name="Lazic D."/>
            <person name="Gailing O."/>
            <person name="Carlson J."/>
            <person name="Staton M."/>
        </authorList>
    </citation>
    <scope>NUCLEOTIDE SEQUENCE [LARGE SCALE GENOMIC DNA]</scope>
    <source>
        <strain evidence="2">Pseudo-F2</strain>
    </source>
</reference>
<dbReference type="AlphaFoldDB" id="A0AAN7ILQ0"/>
<dbReference type="Proteomes" id="UP001324115">
    <property type="component" value="Unassembled WGS sequence"/>
</dbReference>
<evidence type="ECO:0000256" key="1">
    <source>
        <dbReference type="SAM" id="Phobius"/>
    </source>
</evidence>
<keyword evidence="3" id="KW-1185">Reference proteome</keyword>
<name>A0AAN7ILQ0_QUERU</name>
<gene>
    <name evidence="2" type="ORF">RGQ29_028189</name>
</gene>
<evidence type="ECO:0000313" key="3">
    <source>
        <dbReference type="Proteomes" id="UP001324115"/>
    </source>
</evidence>
<comment type="caution">
    <text evidence="2">The sequence shown here is derived from an EMBL/GenBank/DDBJ whole genome shotgun (WGS) entry which is preliminary data.</text>
</comment>
<evidence type="ECO:0000313" key="2">
    <source>
        <dbReference type="EMBL" id="KAK4577956.1"/>
    </source>
</evidence>
<sequence length="295" mass="33894">MPIMKDQHGLHQSLLPTTTTATSSSLDANEACDTNLIPLSNFSILIRLLLVLFIGTFSLWANFEASKGFEITIINDAKHTPPGQYFTLFYVSNDKATRIVLNTSEFVENLLYPNYNHHYPKKVVHHVTLRLANHNFTHKVTNYQLQHDYVIDINPLLFEDFDVNYAMVSLVQRSMARIWLHDGESSAPPTLLDGLVEYITMVAGFVNVKDYDKLYKLPELCDQKWWEDKDPRVVAHLLGYFEEQQKGFIQRLNQAMKDRWEDQMVEDALGMPAQHLCGSSYNSSKNNQPSNFTGF</sequence>
<dbReference type="InterPro" id="IPR007541">
    <property type="entry name" value="Uncharacterised_BSP"/>
</dbReference>
<organism evidence="2 3">
    <name type="scientific">Quercus rubra</name>
    <name type="common">Northern red oak</name>
    <name type="synonym">Quercus borealis</name>
    <dbReference type="NCBI Taxonomy" id="3512"/>
    <lineage>
        <taxon>Eukaryota</taxon>
        <taxon>Viridiplantae</taxon>
        <taxon>Streptophyta</taxon>
        <taxon>Embryophyta</taxon>
        <taxon>Tracheophyta</taxon>
        <taxon>Spermatophyta</taxon>
        <taxon>Magnoliopsida</taxon>
        <taxon>eudicotyledons</taxon>
        <taxon>Gunneridae</taxon>
        <taxon>Pentapetalae</taxon>
        <taxon>rosids</taxon>
        <taxon>fabids</taxon>
        <taxon>Fagales</taxon>
        <taxon>Fagaceae</taxon>
        <taxon>Quercus</taxon>
    </lineage>
</organism>
<dbReference type="PANTHER" id="PTHR33321:SF3">
    <property type="entry name" value="OS05G0582000 PROTEIN"/>
    <property type="match status" value="1"/>
</dbReference>
<keyword evidence="1" id="KW-0472">Membrane</keyword>